<accession>A0A8J6XPL6</accession>
<evidence type="ECO:0000313" key="2">
    <source>
        <dbReference type="Proteomes" id="UP000629098"/>
    </source>
</evidence>
<keyword evidence="2" id="KW-1185">Reference proteome</keyword>
<dbReference type="AlphaFoldDB" id="A0A8J6XPL6"/>
<comment type="caution">
    <text evidence="1">The sequence shown here is derived from an EMBL/GenBank/DDBJ whole genome shotgun (WGS) entry which is preliminary data.</text>
</comment>
<gene>
    <name evidence="1" type="ORF">ICL16_23755</name>
</gene>
<protein>
    <submittedName>
        <fullName evidence="1">Uncharacterized protein</fullName>
    </submittedName>
</protein>
<sequence length="66" mass="7300">MSLRQNIFLLTENANPVVAHPGLAMRHINFNSVSSTSDWSYADSRNVIISGISHDDITTLIIKCDV</sequence>
<dbReference type="RefSeq" id="WP_190832799.1">
    <property type="nucleotide sequence ID" value="NZ_CAWPPI010000074.1"/>
</dbReference>
<dbReference type="EMBL" id="JACXAE010000074">
    <property type="protein sequence ID" value="MBD2774996.1"/>
    <property type="molecule type" value="Genomic_DNA"/>
</dbReference>
<name>A0A8J6XPL6_9CYAN</name>
<organism evidence="1 2">
    <name type="scientific">Iningainema tapete BLCC-T55</name>
    <dbReference type="NCBI Taxonomy" id="2748662"/>
    <lineage>
        <taxon>Bacteria</taxon>
        <taxon>Bacillati</taxon>
        <taxon>Cyanobacteriota</taxon>
        <taxon>Cyanophyceae</taxon>
        <taxon>Nostocales</taxon>
        <taxon>Scytonemataceae</taxon>
        <taxon>Iningainema tapete</taxon>
    </lineage>
</organism>
<dbReference type="Proteomes" id="UP000629098">
    <property type="component" value="Unassembled WGS sequence"/>
</dbReference>
<reference evidence="1" key="1">
    <citation type="submission" date="2020-09" db="EMBL/GenBank/DDBJ databases">
        <title>Iningainema tapete sp. nov. (Scytonemataceae, Cyanobacteria) from greenhouses in central Florida (USA) produces two types of nodularin with biosynthetic potential for microcystin-LR and anabaenopeptins.</title>
        <authorList>
            <person name="Berthold D.E."/>
            <person name="Lefler F.W."/>
            <person name="Huang I.-S."/>
            <person name="Abdulla H."/>
            <person name="Zimba P.V."/>
            <person name="Laughinghouse H.D. IV."/>
        </authorList>
    </citation>
    <scope>NUCLEOTIDE SEQUENCE</scope>
    <source>
        <strain evidence="1">BLCCT55</strain>
    </source>
</reference>
<evidence type="ECO:0000313" key="1">
    <source>
        <dbReference type="EMBL" id="MBD2774996.1"/>
    </source>
</evidence>
<proteinExistence type="predicted"/>